<dbReference type="Gene3D" id="3.40.50.150">
    <property type="entry name" value="Vaccinia Virus protein VP39"/>
    <property type="match status" value="1"/>
</dbReference>
<reference evidence="1" key="1">
    <citation type="journal article" date="2020" name="Nature">
        <title>Giant virus diversity and host interactions through global metagenomics.</title>
        <authorList>
            <person name="Schulz F."/>
            <person name="Roux S."/>
            <person name="Paez-Espino D."/>
            <person name="Jungbluth S."/>
            <person name="Walsh D.A."/>
            <person name="Denef V.J."/>
            <person name="McMahon K.D."/>
            <person name="Konstantinidis K.T."/>
            <person name="Eloe-Fadrosh E.A."/>
            <person name="Kyrpides N.C."/>
            <person name="Woyke T."/>
        </authorList>
    </citation>
    <scope>NUCLEOTIDE SEQUENCE</scope>
    <source>
        <strain evidence="1">GVMAG-S-1101164-72</strain>
    </source>
</reference>
<dbReference type="InterPro" id="IPR029063">
    <property type="entry name" value="SAM-dependent_MTases_sf"/>
</dbReference>
<evidence type="ECO:0000313" key="1">
    <source>
        <dbReference type="EMBL" id="QHS81494.1"/>
    </source>
</evidence>
<dbReference type="EMBL" id="MN740758">
    <property type="protein sequence ID" value="QHS81494.1"/>
    <property type="molecule type" value="Genomic_DNA"/>
</dbReference>
<name>A0A6C0ANX3_9ZZZZ</name>
<sequence>MEEYYAACKFIDENGQELNTFSRNVEEGSRYLAKKYISSNMRVLELGARYGTVSVYIDHILDNAAQQQVSVDPDSSIKNCLLTNRQNNNCTFNIFNGAISNKELYSCRNGCGWETKTYTEPQPKLTCEKINTMTLTDIETLYNIKFNCLLADCEGFLLQFIEENNTFFDNCSCIIYEEDCGKNHPINGEFIDYNIVEQFLSNKGFKLTETYVDFIGLSNKVWLK</sequence>
<evidence type="ECO:0008006" key="2">
    <source>
        <dbReference type="Google" id="ProtNLM"/>
    </source>
</evidence>
<dbReference type="AlphaFoldDB" id="A0A6C0ANX3"/>
<organism evidence="1">
    <name type="scientific">viral metagenome</name>
    <dbReference type="NCBI Taxonomy" id="1070528"/>
    <lineage>
        <taxon>unclassified sequences</taxon>
        <taxon>metagenomes</taxon>
        <taxon>organismal metagenomes</taxon>
    </lineage>
</organism>
<accession>A0A6C0ANX3</accession>
<dbReference type="SUPFAM" id="SSF53335">
    <property type="entry name" value="S-adenosyl-L-methionine-dependent methyltransferases"/>
    <property type="match status" value="1"/>
</dbReference>
<protein>
    <recommendedName>
        <fullName evidence="2">Methyltransferase FkbM domain-containing protein</fullName>
    </recommendedName>
</protein>
<proteinExistence type="predicted"/>